<dbReference type="GO" id="GO:0009318">
    <property type="term" value="C:exodeoxyribonuclease VII complex"/>
    <property type="evidence" value="ECO:0007669"/>
    <property type="project" value="UniProtKB-UniRule"/>
</dbReference>
<dbReference type="NCBIfam" id="NF002140">
    <property type="entry name" value="PRK00977.1-4"/>
    <property type="match status" value="1"/>
</dbReference>
<keyword evidence="5 6" id="KW-0269">Exonuclease</keyword>
<dbReference type="NCBIfam" id="TIGR01280">
    <property type="entry name" value="xseB"/>
    <property type="match status" value="1"/>
</dbReference>
<gene>
    <name evidence="6 7" type="primary">xseB</name>
    <name evidence="7" type="ORF">CPJCM30710_06090</name>
</gene>
<comment type="similarity">
    <text evidence="1 6">Belongs to the XseB family.</text>
</comment>
<dbReference type="GO" id="GO:0008855">
    <property type="term" value="F:exodeoxyribonuclease VII activity"/>
    <property type="evidence" value="ECO:0007669"/>
    <property type="project" value="UniProtKB-UniRule"/>
</dbReference>
<evidence type="ECO:0000256" key="3">
    <source>
        <dbReference type="ARBA" id="ARBA00022722"/>
    </source>
</evidence>
<dbReference type="AlphaFoldDB" id="A0A919RYL1"/>
<keyword evidence="4 6" id="KW-0378">Hydrolase</keyword>
<dbReference type="Proteomes" id="UP000679179">
    <property type="component" value="Unassembled WGS sequence"/>
</dbReference>
<keyword evidence="3 6" id="KW-0540">Nuclease</keyword>
<reference evidence="7" key="1">
    <citation type="submission" date="2021-03" db="EMBL/GenBank/DDBJ databases">
        <title>Taxonomic study of Clostridium polyendosporum from meadow-gley soil under rice.</title>
        <authorList>
            <person name="Kobayashi H."/>
            <person name="Tanizawa Y."/>
            <person name="Yagura M."/>
        </authorList>
    </citation>
    <scope>NUCLEOTIDE SEQUENCE</scope>
    <source>
        <strain evidence="7">JCM 30710</strain>
    </source>
</reference>
<comment type="subcellular location">
    <subcellularLocation>
        <location evidence="6">Cytoplasm</location>
    </subcellularLocation>
</comment>
<evidence type="ECO:0000256" key="6">
    <source>
        <dbReference type="HAMAP-Rule" id="MF_00337"/>
    </source>
</evidence>
<dbReference type="PANTHER" id="PTHR34137">
    <property type="entry name" value="EXODEOXYRIBONUCLEASE 7 SMALL SUBUNIT"/>
    <property type="match status" value="1"/>
</dbReference>
<evidence type="ECO:0000313" key="7">
    <source>
        <dbReference type="EMBL" id="GIM27943.1"/>
    </source>
</evidence>
<evidence type="ECO:0000256" key="2">
    <source>
        <dbReference type="ARBA" id="ARBA00022490"/>
    </source>
</evidence>
<comment type="caution">
    <text evidence="7">The sequence shown here is derived from an EMBL/GenBank/DDBJ whole genome shotgun (WGS) entry which is preliminary data.</text>
</comment>
<dbReference type="EC" id="3.1.11.6" evidence="6"/>
<evidence type="ECO:0000256" key="5">
    <source>
        <dbReference type="ARBA" id="ARBA00022839"/>
    </source>
</evidence>
<accession>A0A919RYL1</accession>
<dbReference type="GO" id="GO:0005829">
    <property type="term" value="C:cytosol"/>
    <property type="evidence" value="ECO:0007669"/>
    <property type="project" value="TreeGrafter"/>
</dbReference>
<comment type="subunit">
    <text evidence="6">Heterooligomer composed of large and small subunits.</text>
</comment>
<dbReference type="InterPro" id="IPR037004">
    <property type="entry name" value="Exonuc_VII_ssu_sf"/>
</dbReference>
<dbReference type="Pfam" id="PF02609">
    <property type="entry name" value="Exonuc_VII_S"/>
    <property type="match status" value="1"/>
</dbReference>
<dbReference type="SUPFAM" id="SSF116842">
    <property type="entry name" value="XseB-like"/>
    <property type="match status" value="1"/>
</dbReference>
<comment type="function">
    <text evidence="6">Bidirectionally degrades single-stranded DNA into large acid-insoluble oligonucleotides, which are then degraded further into small acid-soluble oligonucleotides.</text>
</comment>
<dbReference type="PIRSF" id="PIRSF006488">
    <property type="entry name" value="Exonuc_VII_S"/>
    <property type="match status" value="1"/>
</dbReference>
<evidence type="ECO:0000313" key="8">
    <source>
        <dbReference type="Proteomes" id="UP000679179"/>
    </source>
</evidence>
<dbReference type="HAMAP" id="MF_00337">
    <property type="entry name" value="Exonuc_7_S"/>
    <property type="match status" value="1"/>
</dbReference>
<dbReference type="PANTHER" id="PTHR34137:SF1">
    <property type="entry name" value="EXODEOXYRIBONUCLEASE 7 SMALL SUBUNIT"/>
    <property type="match status" value="1"/>
</dbReference>
<keyword evidence="2 6" id="KW-0963">Cytoplasm</keyword>
<evidence type="ECO:0000256" key="4">
    <source>
        <dbReference type="ARBA" id="ARBA00022801"/>
    </source>
</evidence>
<protein>
    <recommendedName>
        <fullName evidence="6">Exodeoxyribonuclease 7 small subunit</fullName>
        <ecNumber evidence="6">3.1.11.6</ecNumber>
    </recommendedName>
    <alternativeName>
        <fullName evidence="6">Exodeoxyribonuclease VII small subunit</fullName>
        <shortName evidence="6">Exonuclease VII small subunit</shortName>
    </alternativeName>
</protein>
<dbReference type="GO" id="GO:0006308">
    <property type="term" value="P:DNA catabolic process"/>
    <property type="evidence" value="ECO:0007669"/>
    <property type="project" value="UniProtKB-UniRule"/>
</dbReference>
<dbReference type="RefSeq" id="WP_212902693.1">
    <property type="nucleotide sequence ID" value="NZ_BOPZ01000003.1"/>
</dbReference>
<proteinExistence type="inferred from homology"/>
<dbReference type="EMBL" id="BOPZ01000003">
    <property type="protein sequence ID" value="GIM27943.1"/>
    <property type="molecule type" value="Genomic_DNA"/>
</dbReference>
<organism evidence="7 8">
    <name type="scientific">Clostridium polyendosporum</name>
    <dbReference type="NCBI Taxonomy" id="69208"/>
    <lineage>
        <taxon>Bacteria</taxon>
        <taxon>Bacillati</taxon>
        <taxon>Bacillota</taxon>
        <taxon>Clostridia</taxon>
        <taxon>Eubacteriales</taxon>
        <taxon>Clostridiaceae</taxon>
        <taxon>Clostridium</taxon>
    </lineage>
</organism>
<dbReference type="InterPro" id="IPR003761">
    <property type="entry name" value="Exonuc_VII_S"/>
</dbReference>
<keyword evidence="8" id="KW-1185">Reference proteome</keyword>
<comment type="catalytic activity">
    <reaction evidence="6">
        <text>Exonucleolytic cleavage in either 5'- to 3'- or 3'- to 5'-direction to yield nucleoside 5'-phosphates.</text>
        <dbReference type="EC" id="3.1.11.6"/>
    </reaction>
</comment>
<evidence type="ECO:0000256" key="1">
    <source>
        <dbReference type="ARBA" id="ARBA00009998"/>
    </source>
</evidence>
<sequence>MPRKVESYNDMFSRLQEVVNKLESNELSLEESMKVYEEGVKLVNKLYKTLNNFEGKIKVINDDQEIDIKGV</sequence>
<dbReference type="Gene3D" id="1.10.287.1040">
    <property type="entry name" value="Exonuclease VII, small subunit"/>
    <property type="match status" value="1"/>
</dbReference>
<name>A0A919RYL1_9CLOT</name>